<dbReference type="PANTHER" id="PTHR42789">
    <property type="entry name" value="D-ISOMER SPECIFIC 2-HYDROXYACID DEHYDROGENASE FAMILY PROTEIN (AFU_ORTHOLOGUE AFUA_6G10090)"/>
    <property type="match status" value="1"/>
</dbReference>
<dbReference type="SUPFAM" id="SSF52283">
    <property type="entry name" value="Formate/glycerate dehydrogenase catalytic domain-like"/>
    <property type="match status" value="1"/>
</dbReference>
<evidence type="ECO:0000256" key="3">
    <source>
        <dbReference type="ARBA" id="ARBA00023002"/>
    </source>
</evidence>
<evidence type="ECO:0000313" key="8">
    <source>
        <dbReference type="EMBL" id="OGM98822.1"/>
    </source>
</evidence>
<proteinExistence type="inferred from homology"/>
<evidence type="ECO:0000256" key="5">
    <source>
        <dbReference type="RuleBase" id="RU003719"/>
    </source>
</evidence>
<dbReference type="InterPro" id="IPR006140">
    <property type="entry name" value="D-isomer_DH_NAD-bd"/>
</dbReference>
<reference evidence="8 9" key="1">
    <citation type="journal article" date="2016" name="Nat. Commun.">
        <title>Thousands of microbial genomes shed light on interconnected biogeochemical processes in an aquifer system.</title>
        <authorList>
            <person name="Anantharaman K."/>
            <person name="Brown C.T."/>
            <person name="Hug L.A."/>
            <person name="Sharon I."/>
            <person name="Castelle C.J."/>
            <person name="Probst A.J."/>
            <person name="Thomas B.C."/>
            <person name="Singh A."/>
            <person name="Wilkins M.J."/>
            <person name="Karaoz U."/>
            <person name="Brodie E.L."/>
            <person name="Williams K.H."/>
            <person name="Hubbard S.S."/>
            <person name="Banfield J.F."/>
        </authorList>
    </citation>
    <scope>NUCLEOTIDE SEQUENCE [LARGE SCALE GENOMIC DNA]</scope>
</reference>
<comment type="similarity">
    <text evidence="1 5">Belongs to the D-isomer specific 2-hydroxyacid dehydrogenase family.</text>
</comment>
<dbReference type="EMBL" id="MGJB01000008">
    <property type="protein sequence ID" value="OGM98822.1"/>
    <property type="molecule type" value="Genomic_DNA"/>
</dbReference>
<keyword evidence="4" id="KW-0520">NAD</keyword>
<evidence type="ECO:0000256" key="2">
    <source>
        <dbReference type="ARBA" id="ARBA00022605"/>
    </source>
</evidence>
<sequence length="323" mass="35625">MPKIFITRMIPKPGIELLTARGYEIVVSPENRVLSKEELVSFIKGQNYDAVLCLLTDRIDADVLGASLPTVKIFANFAVGFDNIDKETAKRLGIMITNTPDVLTDTVAEHTFALMLAIAHRVVEADKFVRADRYEGWAPMLLLGADLSRKTLGIVGLGRIGSRVAFHAVKGFDMKVIYYDVKRNEEFEKMCGAVFTETIDGVLREADFISIHVPLIPQTHHLIGEPQFKLMKPTAYLVNTSRGPIIDETALAEALNTRTIAGAALDVFEFEPKITPSLLNLNNVILTPHIASATEETRAKMSELAAANIIEALEGRTPPDILR</sequence>
<evidence type="ECO:0000259" key="6">
    <source>
        <dbReference type="Pfam" id="PF00389"/>
    </source>
</evidence>
<dbReference type="CDD" id="cd05301">
    <property type="entry name" value="GDH"/>
    <property type="match status" value="1"/>
</dbReference>
<accession>A0A1F8EDD9</accession>
<dbReference type="SUPFAM" id="SSF51735">
    <property type="entry name" value="NAD(P)-binding Rossmann-fold domains"/>
    <property type="match status" value="1"/>
</dbReference>
<feature type="domain" description="D-isomer specific 2-hydroxyacid dehydrogenase NAD-binding" evidence="7">
    <location>
        <begin position="112"/>
        <end position="291"/>
    </location>
</feature>
<organism evidence="8 9">
    <name type="scientific">Candidatus Yanofskybacteria bacterium RIFCSPHIGHO2_01_FULL_41_26</name>
    <dbReference type="NCBI Taxonomy" id="1802661"/>
    <lineage>
        <taxon>Bacteria</taxon>
        <taxon>Candidatus Yanofskyibacteriota</taxon>
    </lineage>
</organism>
<name>A0A1F8EDD9_9BACT</name>
<dbReference type="InterPro" id="IPR036291">
    <property type="entry name" value="NAD(P)-bd_dom_sf"/>
</dbReference>
<dbReference type="PROSITE" id="PS00670">
    <property type="entry name" value="D_2_HYDROXYACID_DH_2"/>
    <property type="match status" value="1"/>
</dbReference>
<dbReference type="InterPro" id="IPR006139">
    <property type="entry name" value="D-isomer_2_OHA_DH_cat_dom"/>
</dbReference>
<dbReference type="PANTHER" id="PTHR42789:SF1">
    <property type="entry name" value="D-ISOMER SPECIFIC 2-HYDROXYACID DEHYDROGENASE FAMILY PROTEIN (AFU_ORTHOLOGUE AFUA_6G10090)"/>
    <property type="match status" value="1"/>
</dbReference>
<keyword evidence="2" id="KW-0028">Amino-acid biosynthesis</keyword>
<dbReference type="GO" id="GO:0008652">
    <property type="term" value="P:amino acid biosynthetic process"/>
    <property type="evidence" value="ECO:0007669"/>
    <property type="project" value="UniProtKB-KW"/>
</dbReference>
<dbReference type="Proteomes" id="UP000176893">
    <property type="component" value="Unassembled WGS sequence"/>
</dbReference>
<dbReference type="InterPro" id="IPR050857">
    <property type="entry name" value="D-2-hydroxyacid_DH"/>
</dbReference>
<evidence type="ECO:0000313" key="9">
    <source>
        <dbReference type="Proteomes" id="UP000176893"/>
    </source>
</evidence>
<evidence type="ECO:0000259" key="7">
    <source>
        <dbReference type="Pfam" id="PF02826"/>
    </source>
</evidence>
<dbReference type="GO" id="GO:0016616">
    <property type="term" value="F:oxidoreductase activity, acting on the CH-OH group of donors, NAD or NADP as acceptor"/>
    <property type="evidence" value="ECO:0007669"/>
    <property type="project" value="InterPro"/>
</dbReference>
<dbReference type="InterPro" id="IPR029752">
    <property type="entry name" value="D-isomer_DH_CS1"/>
</dbReference>
<dbReference type="GO" id="GO:0051287">
    <property type="term" value="F:NAD binding"/>
    <property type="evidence" value="ECO:0007669"/>
    <property type="project" value="InterPro"/>
</dbReference>
<dbReference type="PROSITE" id="PS00065">
    <property type="entry name" value="D_2_HYDROXYACID_DH_1"/>
    <property type="match status" value="1"/>
</dbReference>
<feature type="domain" description="D-isomer specific 2-hydroxyacid dehydrogenase catalytic" evidence="6">
    <location>
        <begin position="4"/>
        <end position="321"/>
    </location>
</feature>
<comment type="caution">
    <text evidence="8">The sequence shown here is derived from an EMBL/GenBank/DDBJ whole genome shotgun (WGS) entry which is preliminary data.</text>
</comment>
<dbReference type="Gene3D" id="3.40.50.720">
    <property type="entry name" value="NAD(P)-binding Rossmann-like Domain"/>
    <property type="match status" value="2"/>
</dbReference>
<keyword evidence="3 5" id="KW-0560">Oxidoreductase</keyword>
<evidence type="ECO:0000256" key="4">
    <source>
        <dbReference type="ARBA" id="ARBA00023027"/>
    </source>
</evidence>
<dbReference type="Pfam" id="PF02826">
    <property type="entry name" value="2-Hacid_dh_C"/>
    <property type="match status" value="1"/>
</dbReference>
<dbReference type="InterPro" id="IPR029753">
    <property type="entry name" value="D-isomer_DH_CS"/>
</dbReference>
<dbReference type="FunFam" id="3.40.50.720:FF:000203">
    <property type="entry name" value="D-3-phosphoglycerate dehydrogenase (SerA)"/>
    <property type="match status" value="1"/>
</dbReference>
<dbReference type="STRING" id="1802661.A2649_02335"/>
<evidence type="ECO:0000256" key="1">
    <source>
        <dbReference type="ARBA" id="ARBA00005854"/>
    </source>
</evidence>
<dbReference type="Pfam" id="PF00389">
    <property type="entry name" value="2-Hacid_dh"/>
    <property type="match status" value="1"/>
</dbReference>
<dbReference type="PROSITE" id="PS00671">
    <property type="entry name" value="D_2_HYDROXYACID_DH_3"/>
    <property type="match status" value="1"/>
</dbReference>
<protein>
    <submittedName>
        <fullName evidence="8">D-glycerate dehydrogenase</fullName>
    </submittedName>
</protein>
<gene>
    <name evidence="8" type="ORF">A2649_02335</name>
</gene>
<dbReference type="AlphaFoldDB" id="A0A1F8EDD9"/>